<evidence type="ECO:0000313" key="2">
    <source>
        <dbReference type="EMBL" id="CAA9309858.1"/>
    </source>
</evidence>
<accession>A0A6J4KME3</accession>
<feature type="region of interest" description="Disordered" evidence="1">
    <location>
        <begin position="1"/>
        <end position="21"/>
    </location>
</feature>
<name>A0A6J4KME3_9BACT</name>
<feature type="non-terminal residue" evidence="2">
    <location>
        <position position="1"/>
    </location>
</feature>
<reference evidence="2" key="1">
    <citation type="submission" date="2020-02" db="EMBL/GenBank/DDBJ databases">
        <authorList>
            <person name="Meier V. D."/>
        </authorList>
    </citation>
    <scope>NUCLEOTIDE SEQUENCE</scope>
    <source>
        <strain evidence="2">AVDCRST_MAG11</strain>
    </source>
</reference>
<protein>
    <submittedName>
        <fullName evidence="2">Uncharacterized protein</fullName>
    </submittedName>
</protein>
<proteinExistence type="predicted"/>
<evidence type="ECO:0000256" key="1">
    <source>
        <dbReference type="SAM" id="MobiDB-lite"/>
    </source>
</evidence>
<sequence length="21" mass="2434">GARRDDGRRPARARRAGRARR</sequence>
<organism evidence="2">
    <name type="scientific">uncultured Gemmatimonadaceae bacterium</name>
    <dbReference type="NCBI Taxonomy" id="246130"/>
    <lineage>
        <taxon>Bacteria</taxon>
        <taxon>Pseudomonadati</taxon>
        <taxon>Gemmatimonadota</taxon>
        <taxon>Gemmatimonadia</taxon>
        <taxon>Gemmatimonadales</taxon>
        <taxon>Gemmatimonadaceae</taxon>
        <taxon>environmental samples</taxon>
    </lineage>
</organism>
<feature type="non-terminal residue" evidence="2">
    <location>
        <position position="21"/>
    </location>
</feature>
<gene>
    <name evidence="2" type="ORF">AVDCRST_MAG11-1406</name>
</gene>
<dbReference type="AlphaFoldDB" id="A0A6J4KME3"/>
<feature type="compositionally biased region" description="Basic residues" evidence="1">
    <location>
        <begin position="10"/>
        <end position="21"/>
    </location>
</feature>
<dbReference type="EMBL" id="CADCTU010000322">
    <property type="protein sequence ID" value="CAA9309858.1"/>
    <property type="molecule type" value="Genomic_DNA"/>
</dbReference>